<reference evidence="1 2" key="1">
    <citation type="submission" date="2021-03" db="EMBL/GenBank/DDBJ databases">
        <title>Assistant Professor.</title>
        <authorList>
            <person name="Huq M.A."/>
        </authorList>
    </citation>
    <scope>NUCLEOTIDE SEQUENCE [LARGE SCALE GENOMIC DNA]</scope>
    <source>
        <strain evidence="1 2">MAH-29</strain>
    </source>
</reference>
<organism evidence="1 2">
    <name type="scientific">Niastella soli</name>
    <dbReference type="NCBI Taxonomy" id="2821487"/>
    <lineage>
        <taxon>Bacteria</taxon>
        <taxon>Pseudomonadati</taxon>
        <taxon>Bacteroidota</taxon>
        <taxon>Chitinophagia</taxon>
        <taxon>Chitinophagales</taxon>
        <taxon>Chitinophagaceae</taxon>
        <taxon>Niastella</taxon>
    </lineage>
</organism>
<protein>
    <submittedName>
        <fullName evidence="1">Uncharacterized protein</fullName>
    </submittedName>
</protein>
<proteinExistence type="predicted"/>
<name>A0ABS3YU97_9BACT</name>
<comment type="caution">
    <text evidence="1">The sequence shown here is derived from an EMBL/GenBank/DDBJ whole genome shotgun (WGS) entry which is preliminary data.</text>
</comment>
<keyword evidence="2" id="KW-1185">Reference proteome</keyword>
<gene>
    <name evidence="1" type="ORF">J7I42_12015</name>
</gene>
<dbReference type="EMBL" id="JAGHKO010000001">
    <property type="protein sequence ID" value="MBO9200995.1"/>
    <property type="molecule type" value="Genomic_DNA"/>
</dbReference>
<accession>A0ABS3YU97</accession>
<evidence type="ECO:0000313" key="1">
    <source>
        <dbReference type="EMBL" id="MBO9200995.1"/>
    </source>
</evidence>
<dbReference type="Proteomes" id="UP000677244">
    <property type="component" value="Unassembled WGS sequence"/>
</dbReference>
<evidence type="ECO:0000313" key="2">
    <source>
        <dbReference type="Proteomes" id="UP000677244"/>
    </source>
</evidence>
<sequence length="72" mass="8666">MRKSRMKKIKTSGFKKKRVIVPRAKKRKKNWCVDKEKYEGFIPRHVIERHEGRRKRRIARAAGKPSPLRVVK</sequence>